<proteinExistence type="predicted"/>
<sequence length="40" mass="4701">MNIFWDDGVGCQTENSYCRYAFNDKFKPSLSFCLSLCRQI</sequence>
<dbReference type="EMBL" id="PDCK01000040">
    <property type="protein sequence ID" value="PRQ47936.1"/>
    <property type="molecule type" value="Genomic_DNA"/>
</dbReference>
<protein>
    <submittedName>
        <fullName evidence="1">Uncharacterized protein</fullName>
    </submittedName>
</protein>
<name>A0A2P6RND0_ROSCH</name>
<dbReference type="AlphaFoldDB" id="A0A2P6RND0"/>
<gene>
    <name evidence="1" type="ORF">RchiOBHm_Chr2g0105141</name>
</gene>
<dbReference type="Gramene" id="PRQ47936">
    <property type="protein sequence ID" value="PRQ47936"/>
    <property type="gene ID" value="RchiOBHm_Chr2g0105141"/>
</dbReference>
<keyword evidence="2" id="KW-1185">Reference proteome</keyword>
<organism evidence="1 2">
    <name type="scientific">Rosa chinensis</name>
    <name type="common">China rose</name>
    <dbReference type="NCBI Taxonomy" id="74649"/>
    <lineage>
        <taxon>Eukaryota</taxon>
        <taxon>Viridiplantae</taxon>
        <taxon>Streptophyta</taxon>
        <taxon>Embryophyta</taxon>
        <taxon>Tracheophyta</taxon>
        <taxon>Spermatophyta</taxon>
        <taxon>Magnoliopsida</taxon>
        <taxon>eudicotyledons</taxon>
        <taxon>Gunneridae</taxon>
        <taxon>Pentapetalae</taxon>
        <taxon>rosids</taxon>
        <taxon>fabids</taxon>
        <taxon>Rosales</taxon>
        <taxon>Rosaceae</taxon>
        <taxon>Rosoideae</taxon>
        <taxon>Rosoideae incertae sedis</taxon>
        <taxon>Rosa</taxon>
    </lineage>
</organism>
<evidence type="ECO:0000313" key="2">
    <source>
        <dbReference type="Proteomes" id="UP000238479"/>
    </source>
</evidence>
<evidence type="ECO:0000313" key="1">
    <source>
        <dbReference type="EMBL" id="PRQ47936.1"/>
    </source>
</evidence>
<accession>A0A2P6RND0</accession>
<comment type="caution">
    <text evidence="1">The sequence shown here is derived from an EMBL/GenBank/DDBJ whole genome shotgun (WGS) entry which is preliminary data.</text>
</comment>
<reference evidence="1 2" key="1">
    <citation type="journal article" date="2018" name="Nat. Genet.">
        <title>The Rosa genome provides new insights in the design of modern roses.</title>
        <authorList>
            <person name="Bendahmane M."/>
        </authorList>
    </citation>
    <scope>NUCLEOTIDE SEQUENCE [LARGE SCALE GENOMIC DNA]</scope>
    <source>
        <strain evidence="2">cv. Old Blush</strain>
    </source>
</reference>
<dbReference type="Proteomes" id="UP000238479">
    <property type="component" value="Chromosome 2"/>
</dbReference>